<keyword evidence="2" id="KW-1185">Reference proteome</keyword>
<dbReference type="EMBL" id="JACJTB010000044">
    <property type="protein sequence ID" value="MBD2597523.1"/>
    <property type="molecule type" value="Genomic_DNA"/>
</dbReference>
<accession>A0ABR8G2S4</accession>
<dbReference type="RefSeq" id="WP_190970164.1">
    <property type="nucleotide sequence ID" value="NZ_JACJTB010000044.1"/>
</dbReference>
<evidence type="ECO:0000313" key="1">
    <source>
        <dbReference type="EMBL" id="MBD2597523.1"/>
    </source>
</evidence>
<sequence>MRELRQFTPKRRLAVFIFASLRGNCRENQYQQLDLLTIASKLQVKLYQQVELQP</sequence>
<name>A0ABR8G2S4_9NOSO</name>
<evidence type="ECO:0000313" key="2">
    <source>
        <dbReference type="Proteomes" id="UP000603457"/>
    </source>
</evidence>
<gene>
    <name evidence="1" type="ORF">H6G74_24830</name>
</gene>
<proteinExistence type="predicted"/>
<comment type="caution">
    <text evidence="1">The sequence shown here is derived from an EMBL/GenBank/DDBJ whole genome shotgun (WGS) entry which is preliminary data.</text>
</comment>
<protein>
    <submittedName>
        <fullName evidence="1">Uncharacterized protein</fullName>
    </submittedName>
</protein>
<organism evidence="1 2">
    <name type="scientific">Nostoc spongiaeforme FACHB-130</name>
    <dbReference type="NCBI Taxonomy" id="1357510"/>
    <lineage>
        <taxon>Bacteria</taxon>
        <taxon>Bacillati</taxon>
        <taxon>Cyanobacteriota</taxon>
        <taxon>Cyanophyceae</taxon>
        <taxon>Nostocales</taxon>
        <taxon>Nostocaceae</taxon>
        <taxon>Nostoc</taxon>
    </lineage>
</organism>
<reference evidence="1 2" key="1">
    <citation type="journal article" date="2020" name="ISME J.">
        <title>Comparative genomics reveals insights into cyanobacterial evolution and habitat adaptation.</title>
        <authorList>
            <person name="Chen M.Y."/>
            <person name="Teng W.K."/>
            <person name="Zhao L."/>
            <person name="Hu C.X."/>
            <person name="Zhou Y.K."/>
            <person name="Han B.P."/>
            <person name="Song L.R."/>
            <person name="Shu W.S."/>
        </authorList>
    </citation>
    <scope>NUCLEOTIDE SEQUENCE [LARGE SCALE GENOMIC DNA]</scope>
    <source>
        <strain evidence="1 2">FACHB-130</strain>
    </source>
</reference>
<dbReference type="Proteomes" id="UP000603457">
    <property type="component" value="Unassembled WGS sequence"/>
</dbReference>